<dbReference type="Proteomes" id="UP000290809">
    <property type="component" value="Unassembled WGS sequence"/>
</dbReference>
<keyword evidence="1" id="KW-0812">Transmembrane</keyword>
<proteinExistence type="predicted"/>
<evidence type="ECO:0000256" key="1">
    <source>
        <dbReference type="SAM" id="Phobius"/>
    </source>
</evidence>
<evidence type="ECO:0000313" key="2">
    <source>
        <dbReference type="EMBL" id="RTG89535.1"/>
    </source>
</evidence>
<organism evidence="2 3">
    <name type="scientific">Schistosoma bovis</name>
    <name type="common">Blood fluke</name>
    <dbReference type="NCBI Taxonomy" id="6184"/>
    <lineage>
        <taxon>Eukaryota</taxon>
        <taxon>Metazoa</taxon>
        <taxon>Spiralia</taxon>
        <taxon>Lophotrochozoa</taxon>
        <taxon>Platyhelminthes</taxon>
        <taxon>Trematoda</taxon>
        <taxon>Digenea</taxon>
        <taxon>Strigeidida</taxon>
        <taxon>Schistosomatoidea</taxon>
        <taxon>Schistosomatidae</taxon>
        <taxon>Schistosoma</taxon>
    </lineage>
</organism>
<sequence>MKRKLTDDGVTSPQKVMKVSSIPEMNWISSTNCVQKAYSWRKLIFPLFSSMLPFIELLRTIYLMFISYTFLQKIFHRNLGKGAYLGHMYHLLAHLGAGTLKS</sequence>
<evidence type="ECO:0000313" key="3">
    <source>
        <dbReference type="Proteomes" id="UP000290809"/>
    </source>
</evidence>
<feature type="transmembrane region" description="Helical" evidence="1">
    <location>
        <begin position="51"/>
        <end position="71"/>
    </location>
</feature>
<dbReference type="AlphaFoldDB" id="A0A430QPA9"/>
<accession>A0A430QPA9</accession>
<reference evidence="2 3" key="1">
    <citation type="journal article" date="2019" name="PLoS Pathog.">
        <title>Genome sequence of the bovine parasite Schistosoma bovis Tanzania.</title>
        <authorList>
            <person name="Oey H."/>
            <person name="Zakrzewski M."/>
            <person name="Gobert G."/>
            <person name="Gravermann K."/>
            <person name="Stoye J."/>
            <person name="Jones M."/>
            <person name="Mcmanus D."/>
            <person name="Krause L."/>
        </authorList>
    </citation>
    <scope>NUCLEOTIDE SEQUENCE [LARGE SCALE GENOMIC DNA]</scope>
    <source>
        <strain evidence="2 3">TAN1997</strain>
    </source>
</reference>
<comment type="caution">
    <text evidence="2">The sequence shown here is derived from an EMBL/GenBank/DDBJ whole genome shotgun (WGS) entry which is preliminary data.</text>
</comment>
<name>A0A430QPA9_SCHBO</name>
<keyword evidence="1" id="KW-0472">Membrane</keyword>
<keyword evidence="3" id="KW-1185">Reference proteome</keyword>
<dbReference type="STRING" id="6184.A0A430QPA9"/>
<protein>
    <submittedName>
        <fullName evidence="2">Uncharacterized protein</fullName>
    </submittedName>
</protein>
<keyword evidence="1" id="KW-1133">Transmembrane helix</keyword>
<dbReference type="EMBL" id="QMKO01001497">
    <property type="protein sequence ID" value="RTG89535.1"/>
    <property type="molecule type" value="Genomic_DNA"/>
</dbReference>
<gene>
    <name evidence="2" type="ORF">DC041_0001855</name>
</gene>